<proteinExistence type="predicted"/>
<evidence type="ECO:0000313" key="2">
    <source>
        <dbReference type="Proteomes" id="UP001432251"/>
    </source>
</evidence>
<accession>A0ACD5A472</accession>
<organism evidence="1 2">
    <name type="scientific">Streptomyces citrinus</name>
    <dbReference type="NCBI Taxonomy" id="3118173"/>
    <lineage>
        <taxon>Bacteria</taxon>
        <taxon>Bacillati</taxon>
        <taxon>Actinomycetota</taxon>
        <taxon>Actinomycetes</taxon>
        <taxon>Kitasatosporales</taxon>
        <taxon>Streptomycetaceae</taxon>
        <taxon>Streptomyces</taxon>
    </lineage>
</organism>
<dbReference type="EMBL" id="CP146022">
    <property type="protein sequence ID" value="WWQ61944.1"/>
    <property type="molecule type" value="Genomic_DNA"/>
</dbReference>
<keyword evidence="2" id="KW-1185">Reference proteome</keyword>
<evidence type="ECO:0000313" key="1">
    <source>
        <dbReference type="EMBL" id="WWQ61944.1"/>
    </source>
</evidence>
<gene>
    <name evidence="1" type="ORF">V2W30_00185</name>
</gene>
<dbReference type="Proteomes" id="UP001432251">
    <property type="component" value="Chromosome"/>
</dbReference>
<reference evidence="1" key="1">
    <citation type="journal article" date="2025" name="Int. J. Syst. Evol. Microbiol.">
        <title>Streptomyces citrinus sp. nov., with yellow diffusible pigment.</title>
        <authorList>
            <person name="He Y."/>
            <person name="Yang E."/>
            <person name="Xu J."/>
            <person name="Sun Y."/>
            <person name="Sun L."/>
        </authorList>
    </citation>
    <scope>NUCLEOTIDE SEQUENCE</scope>
    <source>
        <strain evidence="1">Q6</strain>
    </source>
</reference>
<name>A0ACD5A472_9ACTN</name>
<sequence>MLPEITTGAGMDWVAWAASGAGVLFIAAAIYGYATRPDAPRDAAIKHTTFRIRLPLLMAWFFLWRELPNALQAPWAVDATGDVIGLAAVVIVALAVRRRRRATPDGDTGPAR</sequence>
<protein>
    <submittedName>
        <fullName evidence="1">Uncharacterized protein</fullName>
    </submittedName>
</protein>